<dbReference type="InterPro" id="IPR002145">
    <property type="entry name" value="CopG"/>
</dbReference>
<evidence type="ECO:0000259" key="1">
    <source>
        <dbReference type="Pfam" id="PF01402"/>
    </source>
</evidence>
<gene>
    <name evidence="2" type="ORF">MNBD_GAMMA01-510</name>
</gene>
<dbReference type="InterPro" id="IPR010985">
    <property type="entry name" value="Ribbon_hlx_hlx"/>
</dbReference>
<reference evidence="2" key="1">
    <citation type="submission" date="2018-06" db="EMBL/GenBank/DDBJ databases">
        <authorList>
            <person name="Zhirakovskaya E."/>
        </authorList>
    </citation>
    <scope>NUCLEOTIDE SEQUENCE</scope>
</reference>
<dbReference type="AlphaFoldDB" id="A0A3B0UWB3"/>
<feature type="domain" description="Ribbon-helix-helix protein CopG" evidence="1">
    <location>
        <begin position="23"/>
        <end position="59"/>
    </location>
</feature>
<protein>
    <recommendedName>
        <fullName evidence="1">Ribbon-helix-helix protein CopG domain-containing protein</fullName>
    </recommendedName>
</protein>
<proteinExistence type="predicted"/>
<organism evidence="2">
    <name type="scientific">hydrothermal vent metagenome</name>
    <dbReference type="NCBI Taxonomy" id="652676"/>
    <lineage>
        <taxon>unclassified sequences</taxon>
        <taxon>metagenomes</taxon>
        <taxon>ecological metagenomes</taxon>
    </lineage>
</organism>
<accession>A0A3B0UWB3</accession>
<dbReference type="GO" id="GO:0006355">
    <property type="term" value="P:regulation of DNA-templated transcription"/>
    <property type="evidence" value="ECO:0007669"/>
    <property type="project" value="InterPro"/>
</dbReference>
<dbReference type="EMBL" id="UOEW01000101">
    <property type="protein sequence ID" value="VAW35445.1"/>
    <property type="molecule type" value="Genomic_DNA"/>
</dbReference>
<sequence>MLTINKQCITVCNTFFKNINNMLTIRLDNKMEQEINAMAKQLQITKSDLIRECIAEYIVKFDKTNAWELGAKKFGKYASGKANLSQDRKQLLTEIIKNKNAQHSH</sequence>
<dbReference type="Pfam" id="PF01402">
    <property type="entry name" value="RHH_1"/>
    <property type="match status" value="1"/>
</dbReference>
<name>A0A3B0UWB3_9ZZZZ</name>
<dbReference type="SUPFAM" id="SSF47598">
    <property type="entry name" value="Ribbon-helix-helix"/>
    <property type="match status" value="1"/>
</dbReference>
<evidence type="ECO:0000313" key="2">
    <source>
        <dbReference type="EMBL" id="VAW35445.1"/>
    </source>
</evidence>